<evidence type="ECO:0000313" key="1">
    <source>
        <dbReference type="EMBL" id="KKL81079.1"/>
    </source>
</evidence>
<accession>A0A0F9F3S7</accession>
<dbReference type="EMBL" id="LAZR01022666">
    <property type="protein sequence ID" value="KKL81079.1"/>
    <property type="molecule type" value="Genomic_DNA"/>
</dbReference>
<organism evidence="1">
    <name type="scientific">marine sediment metagenome</name>
    <dbReference type="NCBI Taxonomy" id="412755"/>
    <lineage>
        <taxon>unclassified sequences</taxon>
        <taxon>metagenomes</taxon>
        <taxon>ecological metagenomes</taxon>
    </lineage>
</organism>
<protein>
    <submittedName>
        <fullName evidence="1">Uncharacterized protein</fullName>
    </submittedName>
</protein>
<comment type="caution">
    <text evidence="1">The sequence shown here is derived from an EMBL/GenBank/DDBJ whole genome shotgun (WGS) entry which is preliminary data.</text>
</comment>
<sequence>MTPEQQAAYVFSQSVSALIEAIGMISENLDRNRRGESHAWCNEEFNNLINKYGISHNAVLSLFQQ</sequence>
<name>A0A0F9F3S7_9ZZZZ</name>
<dbReference type="AlphaFoldDB" id="A0A0F9F3S7"/>
<proteinExistence type="predicted"/>
<gene>
    <name evidence="1" type="ORF">LCGC14_1998300</name>
</gene>
<reference evidence="1" key="1">
    <citation type="journal article" date="2015" name="Nature">
        <title>Complex archaea that bridge the gap between prokaryotes and eukaryotes.</title>
        <authorList>
            <person name="Spang A."/>
            <person name="Saw J.H."/>
            <person name="Jorgensen S.L."/>
            <person name="Zaremba-Niedzwiedzka K."/>
            <person name="Martijn J."/>
            <person name="Lind A.E."/>
            <person name="van Eijk R."/>
            <person name="Schleper C."/>
            <person name="Guy L."/>
            <person name="Ettema T.J."/>
        </authorList>
    </citation>
    <scope>NUCLEOTIDE SEQUENCE</scope>
</reference>